<proteinExistence type="predicted"/>
<protein>
    <submittedName>
        <fullName evidence="2">Uncharacterized protein</fullName>
    </submittedName>
</protein>
<dbReference type="WBParaSite" id="nRc.2.0.1.t10172-RA">
    <property type="protein sequence ID" value="nRc.2.0.1.t10172-RA"/>
    <property type="gene ID" value="nRc.2.0.1.g10172"/>
</dbReference>
<evidence type="ECO:0000313" key="2">
    <source>
        <dbReference type="WBParaSite" id="nRc.2.0.1.t10172-RA"/>
    </source>
</evidence>
<reference evidence="2" key="1">
    <citation type="submission" date="2022-11" db="UniProtKB">
        <authorList>
            <consortium name="WormBaseParasite"/>
        </authorList>
    </citation>
    <scope>IDENTIFICATION</scope>
</reference>
<dbReference type="AlphaFoldDB" id="A0A915I8H7"/>
<sequence length="71" mass="7787">MHPLKLPSIKGSKQNTSSLTEDGKIELYDDAAICARVIDRALGSNDITSIHHAVGSLMSLLFLYEIDQNMV</sequence>
<name>A0A915I8H7_ROMCU</name>
<evidence type="ECO:0000313" key="1">
    <source>
        <dbReference type="Proteomes" id="UP000887565"/>
    </source>
</evidence>
<keyword evidence="1" id="KW-1185">Reference proteome</keyword>
<accession>A0A915I8H7</accession>
<organism evidence="1 2">
    <name type="scientific">Romanomermis culicivorax</name>
    <name type="common">Nematode worm</name>
    <dbReference type="NCBI Taxonomy" id="13658"/>
    <lineage>
        <taxon>Eukaryota</taxon>
        <taxon>Metazoa</taxon>
        <taxon>Ecdysozoa</taxon>
        <taxon>Nematoda</taxon>
        <taxon>Enoplea</taxon>
        <taxon>Dorylaimia</taxon>
        <taxon>Mermithida</taxon>
        <taxon>Mermithoidea</taxon>
        <taxon>Mermithidae</taxon>
        <taxon>Romanomermis</taxon>
    </lineage>
</organism>
<dbReference type="Proteomes" id="UP000887565">
    <property type="component" value="Unplaced"/>
</dbReference>